<feature type="compositionally biased region" description="Low complexity" evidence="1">
    <location>
        <begin position="23"/>
        <end position="32"/>
    </location>
</feature>
<protein>
    <submittedName>
        <fullName evidence="3">Uncharacterized protein</fullName>
    </submittedName>
</protein>
<feature type="region of interest" description="Disordered" evidence="1">
    <location>
        <begin position="38"/>
        <end position="57"/>
    </location>
</feature>
<feature type="region of interest" description="Disordered" evidence="1">
    <location>
        <begin position="544"/>
        <end position="570"/>
    </location>
</feature>
<reference evidence="3 4" key="1">
    <citation type="submission" date="2018-04" db="EMBL/GenBank/DDBJ databases">
        <title>The genome of golden apple snail Pomacea canaliculata provides insight into stress tolerance and invasive adaptation.</title>
        <authorList>
            <person name="Liu C."/>
            <person name="Liu B."/>
            <person name="Ren Y."/>
            <person name="Zhang Y."/>
            <person name="Wang H."/>
            <person name="Li S."/>
            <person name="Jiang F."/>
            <person name="Yin L."/>
            <person name="Zhang G."/>
            <person name="Qian W."/>
            <person name="Fan W."/>
        </authorList>
    </citation>
    <scope>NUCLEOTIDE SEQUENCE [LARGE SCALE GENOMIC DNA]</scope>
    <source>
        <strain evidence="3">SZHN2017</strain>
        <tissue evidence="3">Muscle</tissue>
    </source>
</reference>
<dbReference type="AlphaFoldDB" id="A0A2T7NSJ8"/>
<sequence>MRREDVSGNDSGEGGFSHGGGTPSPAASSRSAALRYLAAPVPDTSEAKQEEAGSPQEFGEFQQMLQMTVGARMSSMLATTCCVIRQQRCSTPQRTPAANTTLDLLEVPGAYLPSDASGLTFDFTFVTPADMKRYSCMYSGTRDLVCRLRDVMQSGWMGWGLSSMGRGGLMAMAGMGEEMQEMMEQMMAGWRSTKSKQPCVQQMRSLTDSEVDHTQHIPAHNHGQLDLHAAGHAPGSSSPDYRVALDNRHARGCVLATATTSSRLTTTVPSIQTTSRLQPTTTWEEIIRYLVDLTKTSTPANVGNDAVSVPGPPVAPDVRSTSASPRFIPPPESSSTELADVGRAGPEGGVETGTVLIVALTVAGIILSCILLFFLLWRRRRKQRGKMKDMGASGTATQVMSEISSISQAQQEQIFAQFFLPEGNQHFVYTTHDVQHVIDDSSDDDDEKEGYDGKKEAEESEKDEDERYTPVKAMSDGSAGHVSPLPDGDEENNTYASLDETSMLTSCRLQTSAADVTSASTPSSTQSTEGSAAYLSMNRVNRKLPSSQEKTLGESEMKYCNTGNGLHTSSPEEEKYLAMAGQKLGSDDAGYAKMDEPIVLSKKTRNNQKVPQFHEYLNLAAKGVNRAQMALPQPVASPNEQPVLIPR</sequence>
<keyword evidence="2" id="KW-0472">Membrane</keyword>
<keyword evidence="2" id="KW-0812">Transmembrane</keyword>
<keyword evidence="4" id="KW-1185">Reference proteome</keyword>
<proteinExistence type="predicted"/>
<feature type="region of interest" description="Disordered" evidence="1">
    <location>
        <begin position="438"/>
        <end position="494"/>
    </location>
</feature>
<evidence type="ECO:0000256" key="1">
    <source>
        <dbReference type="SAM" id="MobiDB-lite"/>
    </source>
</evidence>
<feature type="compositionally biased region" description="Gly residues" evidence="1">
    <location>
        <begin position="11"/>
        <end position="22"/>
    </location>
</feature>
<evidence type="ECO:0000313" key="4">
    <source>
        <dbReference type="Proteomes" id="UP000245119"/>
    </source>
</evidence>
<feature type="region of interest" description="Disordered" evidence="1">
    <location>
        <begin position="1"/>
        <end position="32"/>
    </location>
</feature>
<comment type="caution">
    <text evidence="3">The sequence shown here is derived from an EMBL/GenBank/DDBJ whole genome shotgun (WGS) entry which is preliminary data.</text>
</comment>
<dbReference type="Proteomes" id="UP000245119">
    <property type="component" value="Linkage Group LG9"/>
</dbReference>
<gene>
    <name evidence="3" type="ORF">C0Q70_14596</name>
</gene>
<accession>A0A2T7NSJ8</accession>
<feature type="compositionally biased region" description="Acidic residues" evidence="1">
    <location>
        <begin position="440"/>
        <end position="449"/>
    </location>
</feature>
<organism evidence="3 4">
    <name type="scientific">Pomacea canaliculata</name>
    <name type="common">Golden apple snail</name>
    <dbReference type="NCBI Taxonomy" id="400727"/>
    <lineage>
        <taxon>Eukaryota</taxon>
        <taxon>Metazoa</taxon>
        <taxon>Spiralia</taxon>
        <taxon>Lophotrochozoa</taxon>
        <taxon>Mollusca</taxon>
        <taxon>Gastropoda</taxon>
        <taxon>Caenogastropoda</taxon>
        <taxon>Architaenioglossa</taxon>
        <taxon>Ampullarioidea</taxon>
        <taxon>Ampullariidae</taxon>
        <taxon>Pomacea</taxon>
    </lineage>
</organism>
<dbReference type="EMBL" id="PZQS01000009">
    <property type="protein sequence ID" value="PVD24126.1"/>
    <property type="molecule type" value="Genomic_DNA"/>
</dbReference>
<keyword evidence="2" id="KW-1133">Transmembrane helix</keyword>
<name>A0A2T7NSJ8_POMCA</name>
<evidence type="ECO:0000313" key="3">
    <source>
        <dbReference type="EMBL" id="PVD24126.1"/>
    </source>
</evidence>
<feature type="transmembrane region" description="Helical" evidence="2">
    <location>
        <begin position="355"/>
        <end position="377"/>
    </location>
</feature>
<feature type="region of interest" description="Disordered" evidence="1">
    <location>
        <begin position="316"/>
        <end position="345"/>
    </location>
</feature>
<evidence type="ECO:0000256" key="2">
    <source>
        <dbReference type="SAM" id="Phobius"/>
    </source>
</evidence>